<accession>A0A3S5APQ6</accession>
<dbReference type="PANTHER" id="PTHR45997:SF1">
    <property type="entry name" value="DNA LIGASE 4"/>
    <property type="match status" value="1"/>
</dbReference>
<dbReference type="GO" id="GO:0032807">
    <property type="term" value="C:DNA ligase IV complex"/>
    <property type="evidence" value="ECO:0007669"/>
    <property type="project" value="TreeGrafter"/>
</dbReference>
<dbReference type="EMBL" id="CAAALY010248410">
    <property type="protein sequence ID" value="VEL34797.1"/>
    <property type="molecule type" value="Genomic_DNA"/>
</dbReference>
<dbReference type="GO" id="GO:0003910">
    <property type="term" value="F:DNA ligase (ATP) activity"/>
    <property type="evidence" value="ECO:0007669"/>
    <property type="project" value="InterPro"/>
</dbReference>
<gene>
    <name evidence="1" type="ORF">PXEA_LOCUS28237</name>
</gene>
<dbReference type="PANTHER" id="PTHR45997">
    <property type="entry name" value="DNA LIGASE 4"/>
    <property type="match status" value="1"/>
</dbReference>
<protein>
    <submittedName>
        <fullName evidence="1">Uncharacterized protein</fullName>
    </submittedName>
</protein>
<dbReference type="GO" id="GO:0005958">
    <property type="term" value="C:DNA-dependent protein kinase-DNA ligase 4 complex"/>
    <property type="evidence" value="ECO:0007669"/>
    <property type="project" value="TreeGrafter"/>
</dbReference>
<evidence type="ECO:0000313" key="2">
    <source>
        <dbReference type="Proteomes" id="UP000784294"/>
    </source>
</evidence>
<dbReference type="GO" id="GO:0003677">
    <property type="term" value="F:DNA binding"/>
    <property type="evidence" value="ECO:0007669"/>
    <property type="project" value="InterPro"/>
</dbReference>
<dbReference type="InterPro" id="IPR036420">
    <property type="entry name" value="BRCT_dom_sf"/>
</dbReference>
<dbReference type="Gene3D" id="3.40.50.10190">
    <property type="entry name" value="BRCT domain"/>
    <property type="match status" value="1"/>
</dbReference>
<dbReference type="AlphaFoldDB" id="A0A3S5APQ6"/>
<organism evidence="1 2">
    <name type="scientific">Protopolystoma xenopodis</name>
    <dbReference type="NCBI Taxonomy" id="117903"/>
    <lineage>
        <taxon>Eukaryota</taxon>
        <taxon>Metazoa</taxon>
        <taxon>Spiralia</taxon>
        <taxon>Lophotrochozoa</taxon>
        <taxon>Platyhelminthes</taxon>
        <taxon>Monogenea</taxon>
        <taxon>Polyopisthocotylea</taxon>
        <taxon>Polystomatidea</taxon>
        <taxon>Polystomatidae</taxon>
        <taxon>Protopolystoma</taxon>
    </lineage>
</organism>
<name>A0A3S5APQ6_9PLAT</name>
<reference evidence="1" key="1">
    <citation type="submission" date="2018-11" db="EMBL/GenBank/DDBJ databases">
        <authorList>
            <consortium name="Pathogen Informatics"/>
        </authorList>
    </citation>
    <scope>NUCLEOTIDE SEQUENCE</scope>
</reference>
<keyword evidence="2" id="KW-1185">Reference proteome</keyword>
<dbReference type="InterPro" id="IPR029710">
    <property type="entry name" value="LIG4"/>
</dbReference>
<evidence type="ECO:0000313" key="1">
    <source>
        <dbReference type="EMBL" id="VEL34797.1"/>
    </source>
</evidence>
<dbReference type="OrthoDB" id="151490at2759"/>
<sequence length="344" mass="37481">MQIQNLIKATRSGTARGASGGYDIARISWLNECLEACRLLPWQPSDLISARPSTRKQLAAKFDVFGDSYTELLDDRLDRLTNLLATMDKLIEPPVVSGFSTEMSTVRSTDETNMDGLSACKGFDSISGELDNVLTNPPRLPLLTESGRLALLSSEDFIGEPLIAGQLFGCFILLLHLRRPLPSPPAPGHVLPENHTHHDLHKLLGRSHYPLLTTSRNTEASDNTIETPDASVHTDIDLSESKATTSGVSFINSGFQEVHPGRRLCNRLLATDLRRLGPVVYGPLELAAHDPDSALVQIREYLSRETSLKICSDATSSFELNGPSSSPFAFSHVVLVSSLPNNAS</sequence>
<dbReference type="Proteomes" id="UP000784294">
    <property type="component" value="Unassembled WGS sequence"/>
</dbReference>
<comment type="caution">
    <text evidence="1">The sequence shown here is derived from an EMBL/GenBank/DDBJ whole genome shotgun (WGS) entry which is preliminary data.</text>
</comment>
<dbReference type="GO" id="GO:0006297">
    <property type="term" value="P:nucleotide-excision repair, DNA gap filling"/>
    <property type="evidence" value="ECO:0007669"/>
    <property type="project" value="TreeGrafter"/>
</dbReference>
<proteinExistence type="predicted"/>
<dbReference type="GO" id="GO:0006303">
    <property type="term" value="P:double-strand break repair via nonhomologous end joining"/>
    <property type="evidence" value="ECO:0007669"/>
    <property type="project" value="TreeGrafter"/>
</dbReference>
<dbReference type="GO" id="GO:0005524">
    <property type="term" value="F:ATP binding"/>
    <property type="evidence" value="ECO:0007669"/>
    <property type="project" value="InterPro"/>
</dbReference>